<dbReference type="KEGG" id="cput:CONPUDRAFT_160750"/>
<dbReference type="Proteomes" id="UP000053558">
    <property type="component" value="Unassembled WGS sequence"/>
</dbReference>
<accession>R7SDD3</accession>
<evidence type="ECO:0000313" key="3">
    <source>
        <dbReference type="Proteomes" id="UP000053558"/>
    </source>
</evidence>
<feature type="compositionally biased region" description="Basic and acidic residues" evidence="1">
    <location>
        <begin position="56"/>
        <end position="67"/>
    </location>
</feature>
<keyword evidence="3" id="KW-1185">Reference proteome</keyword>
<reference evidence="3" key="1">
    <citation type="journal article" date="2012" name="Science">
        <title>The Paleozoic origin of enzymatic lignin decomposition reconstructed from 31 fungal genomes.</title>
        <authorList>
            <person name="Floudas D."/>
            <person name="Binder M."/>
            <person name="Riley R."/>
            <person name="Barry K."/>
            <person name="Blanchette R.A."/>
            <person name="Henrissat B."/>
            <person name="Martinez A.T."/>
            <person name="Otillar R."/>
            <person name="Spatafora J.W."/>
            <person name="Yadav J.S."/>
            <person name="Aerts A."/>
            <person name="Benoit I."/>
            <person name="Boyd A."/>
            <person name="Carlson A."/>
            <person name="Copeland A."/>
            <person name="Coutinho P.M."/>
            <person name="de Vries R.P."/>
            <person name="Ferreira P."/>
            <person name="Findley K."/>
            <person name="Foster B."/>
            <person name="Gaskell J."/>
            <person name="Glotzer D."/>
            <person name="Gorecki P."/>
            <person name="Heitman J."/>
            <person name="Hesse C."/>
            <person name="Hori C."/>
            <person name="Igarashi K."/>
            <person name="Jurgens J.A."/>
            <person name="Kallen N."/>
            <person name="Kersten P."/>
            <person name="Kohler A."/>
            <person name="Kuees U."/>
            <person name="Kumar T.K.A."/>
            <person name="Kuo A."/>
            <person name="LaButti K."/>
            <person name="Larrondo L.F."/>
            <person name="Lindquist E."/>
            <person name="Ling A."/>
            <person name="Lombard V."/>
            <person name="Lucas S."/>
            <person name="Lundell T."/>
            <person name="Martin R."/>
            <person name="McLaughlin D.J."/>
            <person name="Morgenstern I."/>
            <person name="Morin E."/>
            <person name="Murat C."/>
            <person name="Nagy L.G."/>
            <person name="Nolan M."/>
            <person name="Ohm R.A."/>
            <person name="Patyshakuliyeva A."/>
            <person name="Rokas A."/>
            <person name="Ruiz-Duenas F.J."/>
            <person name="Sabat G."/>
            <person name="Salamov A."/>
            <person name="Samejima M."/>
            <person name="Schmutz J."/>
            <person name="Slot J.C."/>
            <person name="St John F."/>
            <person name="Stenlid J."/>
            <person name="Sun H."/>
            <person name="Sun S."/>
            <person name="Syed K."/>
            <person name="Tsang A."/>
            <person name="Wiebenga A."/>
            <person name="Young D."/>
            <person name="Pisabarro A."/>
            <person name="Eastwood D.C."/>
            <person name="Martin F."/>
            <person name="Cullen D."/>
            <person name="Grigoriev I.V."/>
            <person name="Hibbett D.S."/>
        </authorList>
    </citation>
    <scope>NUCLEOTIDE SEQUENCE [LARGE SCALE GENOMIC DNA]</scope>
    <source>
        <strain evidence="3">RWD-64-598 SS2</strain>
    </source>
</reference>
<protein>
    <submittedName>
        <fullName evidence="2">Uncharacterized protein</fullName>
    </submittedName>
</protein>
<evidence type="ECO:0000313" key="2">
    <source>
        <dbReference type="EMBL" id="EIW73757.1"/>
    </source>
</evidence>
<feature type="region of interest" description="Disordered" evidence="1">
    <location>
        <begin position="55"/>
        <end position="74"/>
    </location>
</feature>
<dbReference type="EMBL" id="JH711722">
    <property type="protein sequence ID" value="EIW73757.1"/>
    <property type="molecule type" value="Genomic_DNA"/>
</dbReference>
<dbReference type="GeneID" id="19204396"/>
<name>R7SDD3_CONPW</name>
<organism evidence="2 3">
    <name type="scientific">Coniophora puteana (strain RWD-64-598)</name>
    <name type="common">Brown rot fungus</name>
    <dbReference type="NCBI Taxonomy" id="741705"/>
    <lineage>
        <taxon>Eukaryota</taxon>
        <taxon>Fungi</taxon>
        <taxon>Dikarya</taxon>
        <taxon>Basidiomycota</taxon>
        <taxon>Agaricomycotina</taxon>
        <taxon>Agaricomycetes</taxon>
        <taxon>Agaricomycetidae</taxon>
        <taxon>Boletales</taxon>
        <taxon>Coniophorineae</taxon>
        <taxon>Coniophoraceae</taxon>
        <taxon>Coniophora</taxon>
    </lineage>
</organism>
<sequence>MIRAITNTEFQHYLVGPIWALVADVKRRLQGAEVEFTNNNCNSEHVDVPENGMAIDNHKAPIQDNDKLNNSTWA</sequence>
<dbReference type="AlphaFoldDB" id="R7SDD3"/>
<gene>
    <name evidence="2" type="ORF">CONPUDRAFT_160750</name>
</gene>
<evidence type="ECO:0000256" key="1">
    <source>
        <dbReference type="SAM" id="MobiDB-lite"/>
    </source>
</evidence>
<proteinExistence type="predicted"/>
<dbReference type="RefSeq" id="XP_007776066.1">
    <property type="nucleotide sequence ID" value="XM_007777876.1"/>
</dbReference>